<evidence type="ECO:0000256" key="2">
    <source>
        <dbReference type="SAM" id="MobiDB-lite"/>
    </source>
</evidence>
<dbReference type="PROSITE" id="PS00028">
    <property type="entry name" value="ZINC_FINGER_C2H2_1"/>
    <property type="match status" value="1"/>
</dbReference>
<dbReference type="SMART" id="SM00355">
    <property type="entry name" value="ZnF_C2H2"/>
    <property type="match status" value="3"/>
</dbReference>
<keyword evidence="1" id="KW-0479">Metal-binding</keyword>
<evidence type="ECO:0000256" key="1">
    <source>
        <dbReference type="PROSITE-ProRule" id="PRU00042"/>
    </source>
</evidence>
<feature type="domain" description="C2H2-type" evidence="3">
    <location>
        <begin position="221"/>
        <end position="247"/>
    </location>
</feature>
<dbReference type="InterPro" id="IPR036236">
    <property type="entry name" value="Znf_C2H2_sf"/>
</dbReference>
<proteinExistence type="predicted"/>
<gene>
    <name evidence="4" type="ORF">RN001_011202</name>
</gene>
<sequence length="247" mass="28145">MNGQVKPLTYKPKFLKKQTAVSHETSAIPEMVFANDGRHFFPCKFCCFAFADKTEQLQHMGVCNFKEDVPVALTPPLAKARKTFAKPAVPPVQTPSLNGFKKPSSQITISRKAPKPKQIQNNLVTIKKTRFSFPKIKLNPVAVVNNPRFVVDDNNTDEDEASTSNHKKDNHSKIYVPTETLSEYDVLFRRSDMTKCVICDKPVIKPQWARHLATHADEKTFGCSFCSRKFRRKDQRNVHEKTHTVPM</sequence>
<dbReference type="SUPFAM" id="SSF57667">
    <property type="entry name" value="beta-beta-alpha zinc fingers"/>
    <property type="match status" value="1"/>
</dbReference>
<keyword evidence="1" id="KW-0862">Zinc</keyword>
<dbReference type="Gene3D" id="3.30.160.60">
    <property type="entry name" value="Classic Zinc Finger"/>
    <property type="match status" value="1"/>
</dbReference>
<evidence type="ECO:0000259" key="3">
    <source>
        <dbReference type="PROSITE" id="PS50157"/>
    </source>
</evidence>
<dbReference type="PROSITE" id="PS50157">
    <property type="entry name" value="ZINC_FINGER_C2H2_2"/>
    <property type="match status" value="1"/>
</dbReference>
<comment type="caution">
    <text evidence="4">The sequence shown here is derived from an EMBL/GenBank/DDBJ whole genome shotgun (WGS) entry which is preliminary data.</text>
</comment>
<protein>
    <recommendedName>
        <fullName evidence="3">C2H2-type domain-containing protein</fullName>
    </recommendedName>
</protein>
<feature type="region of interest" description="Disordered" evidence="2">
    <location>
        <begin position="94"/>
        <end position="114"/>
    </location>
</feature>
<name>A0AAN7PAT3_9COLE</name>
<dbReference type="EMBL" id="JARPUR010000004">
    <property type="protein sequence ID" value="KAK4878696.1"/>
    <property type="molecule type" value="Genomic_DNA"/>
</dbReference>
<keyword evidence="1" id="KW-0863">Zinc-finger</keyword>
<dbReference type="InterPro" id="IPR013087">
    <property type="entry name" value="Znf_C2H2_type"/>
</dbReference>
<accession>A0AAN7PAT3</accession>
<dbReference type="AlphaFoldDB" id="A0AAN7PAT3"/>
<dbReference type="Proteomes" id="UP001353858">
    <property type="component" value="Unassembled WGS sequence"/>
</dbReference>
<organism evidence="4 5">
    <name type="scientific">Aquatica leii</name>
    <dbReference type="NCBI Taxonomy" id="1421715"/>
    <lineage>
        <taxon>Eukaryota</taxon>
        <taxon>Metazoa</taxon>
        <taxon>Ecdysozoa</taxon>
        <taxon>Arthropoda</taxon>
        <taxon>Hexapoda</taxon>
        <taxon>Insecta</taxon>
        <taxon>Pterygota</taxon>
        <taxon>Neoptera</taxon>
        <taxon>Endopterygota</taxon>
        <taxon>Coleoptera</taxon>
        <taxon>Polyphaga</taxon>
        <taxon>Elateriformia</taxon>
        <taxon>Elateroidea</taxon>
        <taxon>Lampyridae</taxon>
        <taxon>Luciolinae</taxon>
        <taxon>Aquatica</taxon>
    </lineage>
</organism>
<reference evidence="5" key="1">
    <citation type="submission" date="2023-01" db="EMBL/GenBank/DDBJ databases">
        <title>Key to firefly adult light organ development and bioluminescence: homeobox transcription factors regulate luciferase expression and transportation to peroxisome.</title>
        <authorList>
            <person name="Fu X."/>
        </authorList>
    </citation>
    <scope>NUCLEOTIDE SEQUENCE [LARGE SCALE GENOMIC DNA]</scope>
</reference>
<evidence type="ECO:0000313" key="5">
    <source>
        <dbReference type="Proteomes" id="UP001353858"/>
    </source>
</evidence>
<dbReference type="GO" id="GO:0008270">
    <property type="term" value="F:zinc ion binding"/>
    <property type="evidence" value="ECO:0007669"/>
    <property type="project" value="UniProtKB-KW"/>
</dbReference>
<keyword evidence="5" id="KW-1185">Reference proteome</keyword>
<evidence type="ECO:0000313" key="4">
    <source>
        <dbReference type="EMBL" id="KAK4878696.1"/>
    </source>
</evidence>